<feature type="transmembrane region" description="Helical" evidence="1">
    <location>
        <begin position="90"/>
        <end position="112"/>
    </location>
</feature>
<feature type="transmembrane region" description="Helical" evidence="1">
    <location>
        <begin position="124"/>
        <end position="142"/>
    </location>
</feature>
<feature type="transmembrane region" description="Helical" evidence="1">
    <location>
        <begin position="195"/>
        <end position="211"/>
    </location>
</feature>
<evidence type="ECO:0000313" key="2">
    <source>
        <dbReference type="EMBL" id="RJG04652.1"/>
    </source>
</evidence>
<evidence type="ECO:0008006" key="4">
    <source>
        <dbReference type="Google" id="ProtNLM"/>
    </source>
</evidence>
<dbReference type="RefSeq" id="WP_119735679.1">
    <property type="nucleotide sequence ID" value="NZ_QYUN01000002.1"/>
</dbReference>
<comment type="caution">
    <text evidence="2">The sequence shown here is derived from an EMBL/GenBank/DDBJ whole genome shotgun (WGS) entry which is preliminary data.</text>
</comment>
<organism evidence="2 3">
    <name type="scientific">Noviherbaspirillum cavernae</name>
    <dbReference type="NCBI Taxonomy" id="2320862"/>
    <lineage>
        <taxon>Bacteria</taxon>
        <taxon>Pseudomonadati</taxon>
        <taxon>Pseudomonadota</taxon>
        <taxon>Betaproteobacteria</taxon>
        <taxon>Burkholderiales</taxon>
        <taxon>Oxalobacteraceae</taxon>
        <taxon>Noviherbaspirillum</taxon>
    </lineage>
</organism>
<dbReference type="Proteomes" id="UP000285190">
    <property type="component" value="Unassembled WGS sequence"/>
</dbReference>
<feature type="transmembrane region" description="Helical" evidence="1">
    <location>
        <begin position="370"/>
        <end position="386"/>
    </location>
</feature>
<protein>
    <recommendedName>
        <fullName evidence="4">Glycosyltransferase RgtA/B/C/D-like domain-containing protein</fullName>
    </recommendedName>
</protein>
<proteinExistence type="predicted"/>
<feature type="transmembrane region" description="Helical" evidence="1">
    <location>
        <begin position="392"/>
        <end position="411"/>
    </location>
</feature>
<feature type="transmembrane region" description="Helical" evidence="1">
    <location>
        <begin position="338"/>
        <end position="358"/>
    </location>
</feature>
<evidence type="ECO:0000256" key="1">
    <source>
        <dbReference type="SAM" id="Phobius"/>
    </source>
</evidence>
<dbReference type="OrthoDB" id="8914038at2"/>
<name>A0A418WWT0_9BURK</name>
<feature type="transmembrane region" description="Helical" evidence="1">
    <location>
        <begin position="173"/>
        <end position="189"/>
    </location>
</feature>
<sequence>MNNVSATIASTNVIEQQRQSGLRWIALAVPVVASFAALVWILARMRHGFDFTDESFYLIWISSPWSFDISATQFGFVYHPLYRLVGGDIALLRQANALITCALAWGLLVVFFRTAARQLSLAEGMAISAALSLSSLLSLVTWLPTPSYNSLALQALLVAAIGILLTGRESVRASVIGYVLIGVAGWLTFMAKPTSAAMLGVVVPCYLLLARKLNFRRLLISVATAVVLWCSSAALIDGSLHGFIARLTNAIELYKMVGAGHTASQIFRLGEFALTENEKVLLKTGIVIVFLPSFLLLLRNEKARLIGAAMALMSFLASIGMVFGMFEDMADIIPPSSFQGLLIASVPFGVVLISLVKLPKESFVKMTQGNFSLGLCFLLLPYVYAFGSNNNYWYASAGAGLFWILAGVVRLAPALPRQAAARILLSIAAGAQLITLLLVNAGMEHPYRQPQALRLSQELVRMGVQESPLLLSPIAAQYVRQLKHTAQESGFVRGEPVIDLTGHAPGAVFALGGRAIGQPWLVGGYKGSEGFVKASLDRASCDDIAKAWILIEPAGSRALSPLLMERYGIHVAQNYRAVGSFVSPEPVPAVLARPDLKQYLLKPVHSPERARIACEQMRVRPS</sequence>
<keyword evidence="3" id="KW-1185">Reference proteome</keyword>
<dbReference type="EMBL" id="QYUN01000002">
    <property type="protein sequence ID" value="RJG04652.1"/>
    <property type="molecule type" value="Genomic_DNA"/>
</dbReference>
<reference evidence="2 3" key="1">
    <citation type="submission" date="2018-09" db="EMBL/GenBank/DDBJ databases">
        <authorList>
            <person name="Zhu H."/>
        </authorList>
    </citation>
    <scope>NUCLEOTIDE SEQUENCE [LARGE SCALE GENOMIC DNA]</scope>
    <source>
        <strain evidence="2 3">K2R10-39</strain>
    </source>
</reference>
<keyword evidence="1" id="KW-0472">Membrane</keyword>
<keyword evidence="1" id="KW-1133">Transmembrane helix</keyword>
<evidence type="ECO:0000313" key="3">
    <source>
        <dbReference type="Proteomes" id="UP000285190"/>
    </source>
</evidence>
<keyword evidence="1" id="KW-0812">Transmembrane</keyword>
<feature type="transmembrane region" description="Helical" evidence="1">
    <location>
        <begin position="305"/>
        <end position="326"/>
    </location>
</feature>
<feature type="transmembrane region" description="Helical" evidence="1">
    <location>
        <begin position="24"/>
        <end position="43"/>
    </location>
</feature>
<gene>
    <name evidence="2" type="ORF">D3870_00220</name>
</gene>
<feature type="transmembrane region" description="Helical" evidence="1">
    <location>
        <begin position="218"/>
        <end position="236"/>
    </location>
</feature>
<feature type="transmembrane region" description="Helical" evidence="1">
    <location>
        <begin position="423"/>
        <end position="443"/>
    </location>
</feature>
<feature type="transmembrane region" description="Helical" evidence="1">
    <location>
        <begin position="280"/>
        <end position="298"/>
    </location>
</feature>
<dbReference type="AlphaFoldDB" id="A0A418WWT0"/>
<feature type="transmembrane region" description="Helical" evidence="1">
    <location>
        <begin position="148"/>
        <end position="166"/>
    </location>
</feature>
<accession>A0A418WWT0</accession>